<accession>A0AAV2G801</accession>
<dbReference type="Proteomes" id="UP001497516">
    <property type="component" value="Chromosome 8"/>
</dbReference>
<evidence type="ECO:0000256" key="1">
    <source>
        <dbReference type="SAM" id="MobiDB-lite"/>
    </source>
</evidence>
<protein>
    <submittedName>
        <fullName evidence="2">Uncharacterized protein</fullName>
    </submittedName>
</protein>
<dbReference type="EMBL" id="OZ034821">
    <property type="protein sequence ID" value="CAL1405680.1"/>
    <property type="molecule type" value="Genomic_DNA"/>
</dbReference>
<dbReference type="AlphaFoldDB" id="A0AAV2G801"/>
<reference evidence="2 3" key="1">
    <citation type="submission" date="2024-04" db="EMBL/GenBank/DDBJ databases">
        <authorList>
            <person name="Fracassetti M."/>
        </authorList>
    </citation>
    <scope>NUCLEOTIDE SEQUENCE [LARGE SCALE GENOMIC DNA]</scope>
</reference>
<keyword evidence="3" id="KW-1185">Reference proteome</keyword>
<gene>
    <name evidence="2" type="ORF">LTRI10_LOCUS45453</name>
</gene>
<sequence length="92" mass="10050">MRRRSLRFTSLSLSPLSSQSSFTLLPARLSPTLPNPYSVATHSFTSEIRVNVTAVSNRGCMCVVTVGIASGAKLGENRRDEEESGGQRRRIP</sequence>
<name>A0AAV2G801_9ROSI</name>
<proteinExistence type="predicted"/>
<evidence type="ECO:0000313" key="2">
    <source>
        <dbReference type="EMBL" id="CAL1405680.1"/>
    </source>
</evidence>
<evidence type="ECO:0000313" key="3">
    <source>
        <dbReference type="Proteomes" id="UP001497516"/>
    </source>
</evidence>
<organism evidence="2 3">
    <name type="scientific">Linum trigynum</name>
    <dbReference type="NCBI Taxonomy" id="586398"/>
    <lineage>
        <taxon>Eukaryota</taxon>
        <taxon>Viridiplantae</taxon>
        <taxon>Streptophyta</taxon>
        <taxon>Embryophyta</taxon>
        <taxon>Tracheophyta</taxon>
        <taxon>Spermatophyta</taxon>
        <taxon>Magnoliopsida</taxon>
        <taxon>eudicotyledons</taxon>
        <taxon>Gunneridae</taxon>
        <taxon>Pentapetalae</taxon>
        <taxon>rosids</taxon>
        <taxon>fabids</taxon>
        <taxon>Malpighiales</taxon>
        <taxon>Linaceae</taxon>
        <taxon>Linum</taxon>
    </lineage>
</organism>
<feature type="region of interest" description="Disordered" evidence="1">
    <location>
        <begin position="73"/>
        <end position="92"/>
    </location>
</feature>